<dbReference type="OrthoDB" id="10436at2157"/>
<dbReference type="Proteomes" id="UP000219689">
    <property type="component" value="Unassembled WGS sequence"/>
</dbReference>
<evidence type="ECO:0000256" key="3">
    <source>
        <dbReference type="SAM" id="MobiDB-lite"/>
    </source>
</evidence>
<dbReference type="GO" id="GO:0016810">
    <property type="term" value="F:hydrolase activity, acting on carbon-nitrogen (but not peptide) bonds"/>
    <property type="evidence" value="ECO:0007669"/>
    <property type="project" value="InterPro"/>
</dbReference>
<dbReference type="PANTHER" id="PTHR34216">
    <property type="match status" value="1"/>
</dbReference>
<dbReference type="InterPro" id="IPR002509">
    <property type="entry name" value="NODB_dom"/>
</dbReference>
<dbReference type="PROSITE" id="PS51257">
    <property type="entry name" value="PROKAR_LIPOPROTEIN"/>
    <property type="match status" value="1"/>
</dbReference>
<dbReference type="PROSITE" id="PS51677">
    <property type="entry name" value="NODB"/>
    <property type="match status" value="1"/>
</dbReference>
<feature type="region of interest" description="Disordered" evidence="3">
    <location>
        <begin position="62"/>
        <end position="101"/>
    </location>
</feature>
<evidence type="ECO:0000256" key="2">
    <source>
        <dbReference type="ARBA" id="ARBA00022729"/>
    </source>
</evidence>
<evidence type="ECO:0000313" key="6">
    <source>
        <dbReference type="Proteomes" id="UP000219689"/>
    </source>
</evidence>
<dbReference type="EMBL" id="NXNI01000001">
    <property type="protein sequence ID" value="PCR91349.1"/>
    <property type="molecule type" value="Genomic_DNA"/>
</dbReference>
<feature type="domain" description="NodB homology" evidence="4">
    <location>
        <begin position="188"/>
        <end position="402"/>
    </location>
</feature>
<name>A0A2A5QX73_9EURY</name>
<keyword evidence="2" id="KW-0732">Signal</keyword>
<evidence type="ECO:0000313" key="5">
    <source>
        <dbReference type="EMBL" id="PCR91349.1"/>
    </source>
</evidence>
<feature type="compositionally biased region" description="Acidic residues" evidence="3">
    <location>
        <begin position="35"/>
        <end position="46"/>
    </location>
</feature>
<comment type="caution">
    <text evidence="5">The sequence shown here is derived from an EMBL/GenBank/DDBJ whole genome shotgun (WGS) entry which is preliminary data.</text>
</comment>
<organism evidence="5 6">
    <name type="scientific">Natrinema ejinorense</name>
    <dbReference type="NCBI Taxonomy" id="373386"/>
    <lineage>
        <taxon>Archaea</taxon>
        <taxon>Methanobacteriati</taxon>
        <taxon>Methanobacteriota</taxon>
        <taxon>Stenosarchaea group</taxon>
        <taxon>Halobacteria</taxon>
        <taxon>Halobacteriales</taxon>
        <taxon>Natrialbaceae</taxon>
        <taxon>Natrinema</taxon>
    </lineage>
</organism>
<dbReference type="PANTHER" id="PTHR34216:SF3">
    <property type="entry name" value="POLY-BETA-1,6-N-ACETYL-D-GLUCOSAMINE N-DEACETYLASE"/>
    <property type="match status" value="1"/>
</dbReference>
<feature type="region of interest" description="Disordered" evidence="3">
    <location>
        <begin position="17"/>
        <end position="46"/>
    </location>
</feature>
<dbReference type="SUPFAM" id="SSF88713">
    <property type="entry name" value="Glycoside hydrolase/deacetylase"/>
    <property type="match status" value="1"/>
</dbReference>
<dbReference type="Gene3D" id="3.20.20.370">
    <property type="entry name" value="Glycoside hydrolase/deacetylase"/>
    <property type="match status" value="1"/>
</dbReference>
<protein>
    <submittedName>
        <fullName evidence="5">Polysaccharide deacetylase</fullName>
    </submittedName>
</protein>
<evidence type="ECO:0000256" key="1">
    <source>
        <dbReference type="ARBA" id="ARBA00004613"/>
    </source>
</evidence>
<accession>A0A2A5QX73</accession>
<evidence type="ECO:0000259" key="4">
    <source>
        <dbReference type="PROSITE" id="PS51677"/>
    </source>
</evidence>
<dbReference type="AlphaFoldDB" id="A0A2A5QX73"/>
<dbReference type="CDD" id="cd10970">
    <property type="entry name" value="CE4_DAC_u1_6s"/>
    <property type="match status" value="1"/>
</dbReference>
<dbReference type="InterPro" id="IPR051398">
    <property type="entry name" value="Polysacch_Deacetylase"/>
</dbReference>
<dbReference type="InterPro" id="IPR011330">
    <property type="entry name" value="Glyco_hydro/deAcase_b/a-brl"/>
</dbReference>
<gene>
    <name evidence="5" type="ORF">CP557_12945</name>
</gene>
<dbReference type="GO" id="GO:0005975">
    <property type="term" value="P:carbohydrate metabolic process"/>
    <property type="evidence" value="ECO:0007669"/>
    <property type="project" value="InterPro"/>
</dbReference>
<dbReference type="RefSeq" id="WP_097380290.1">
    <property type="nucleotide sequence ID" value="NZ_NXNI01000001.1"/>
</dbReference>
<feature type="compositionally biased region" description="Basic and acidic residues" evidence="3">
    <location>
        <begin position="83"/>
        <end position="98"/>
    </location>
</feature>
<sequence length="402" mass="43372">MKRRTYLSGALAVALAGCSSTDESDETGNGGTDGDSGDESEVESFDDFETLDAWEAVLGSLSADEDRAATGSQSARLESGDDDQSRIVRELSEPRDLSGTRPALAMATETAADFVIQLLDEDGDRIEFRQRILGGTPLVHCNFGIAAVDGDPDLSAVTEVQLLRWTGEDDKGAVWVDDLRFVSAPDTGTVVLQFDGGYETDYTRALPVLEEYDYPAVSFVTTGRIRENDGDEGDHLVREQVSELSDAGWTIASHSAHGTDLADPPDGRDPEAEIRDAIAWLEDNGFEEGARYFSYPLGRYDGETLDLVAEHHDLAFAGRYPSQGVATNPHLCSRVTDPDLERARSVLELTAEWGGITSLAFGELDADSQSTLEATVEHLNELESAGDLEVVLPADLDVSSGR</sequence>
<reference evidence="5 6" key="1">
    <citation type="submission" date="2017-09" db="EMBL/GenBank/DDBJ databases">
        <title>Genome sequences of Natrinema ejinorence JCM 13890T.</title>
        <authorList>
            <person name="Roh S.W."/>
            <person name="Kim Y.B."/>
            <person name="Kim J.Y."/>
        </authorList>
    </citation>
    <scope>NUCLEOTIDE SEQUENCE [LARGE SCALE GENOMIC DNA]</scope>
    <source>
        <strain evidence="5 6">JCM 13890</strain>
    </source>
</reference>
<dbReference type="GO" id="GO:0005576">
    <property type="term" value="C:extracellular region"/>
    <property type="evidence" value="ECO:0007669"/>
    <property type="project" value="UniProtKB-SubCell"/>
</dbReference>
<comment type="subcellular location">
    <subcellularLocation>
        <location evidence="1">Secreted</location>
    </subcellularLocation>
</comment>
<keyword evidence="6" id="KW-1185">Reference proteome</keyword>
<dbReference type="Pfam" id="PF01522">
    <property type="entry name" value="Polysacc_deac_1"/>
    <property type="match status" value="1"/>
</dbReference>
<proteinExistence type="predicted"/>